<dbReference type="KEGG" id="halt:IM660_11820"/>
<dbReference type="PANTHER" id="PTHR43140:SF1">
    <property type="entry name" value="TYPE I RESTRICTION ENZYME ECOKI SPECIFICITY SUBUNIT"/>
    <property type="match status" value="1"/>
</dbReference>
<reference evidence="3 4" key="1">
    <citation type="submission" date="2020-10" db="EMBL/GenBank/DDBJ databases">
        <title>Haloactinobacterium sp. RN3S43, a bacterium isolated from saline soil.</title>
        <authorList>
            <person name="Sun J.-Q."/>
        </authorList>
    </citation>
    <scope>NUCLEOTIDE SEQUENCE [LARGE SCALE GENOMIC DNA]</scope>
    <source>
        <strain evidence="3 4">RN3S43</strain>
    </source>
</reference>
<evidence type="ECO:0000313" key="4">
    <source>
        <dbReference type="Proteomes" id="UP000593758"/>
    </source>
</evidence>
<dbReference type="RefSeq" id="WP_193495727.1">
    <property type="nucleotide sequence ID" value="NZ_CP063169.1"/>
</dbReference>
<protein>
    <recommendedName>
        <fullName evidence="5">Type I restriction modification DNA specificity domain-containing protein</fullName>
    </recommendedName>
</protein>
<dbReference type="Proteomes" id="UP000593758">
    <property type="component" value="Chromosome"/>
</dbReference>
<keyword evidence="2" id="KW-0238">DNA-binding</keyword>
<dbReference type="CDD" id="cd17261">
    <property type="entry name" value="RMtype1_S_EcoKI-TRD2-CR2_like"/>
    <property type="match status" value="1"/>
</dbReference>
<dbReference type="EMBL" id="CP063169">
    <property type="protein sequence ID" value="QOR69385.1"/>
    <property type="molecule type" value="Genomic_DNA"/>
</dbReference>
<evidence type="ECO:0000313" key="3">
    <source>
        <dbReference type="EMBL" id="QOR69385.1"/>
    </source>
</evidence>
<organism evidence="3 4">
    <name type="scientific">Ruania alkalisoli</name>
    <dbReference type="NCBI Taxonomy" id="2779775"/>
    <lineage>
        <taxon>Bacteria</taxon>
        <taxon>Bacillati</taxon>
        <taxon>Actinomycetota</taxon>
        <taxon>Actinomycetes</taxon>
        <taxon>Micrococcales</taxon>
        <taxon>Ruaniaceae</taxon>
        <taxon>Ruania</taxon>
    </lineage>
</organism>
<evidence type="ECO:0008006" key="5">
    <source>
        <dbReference type="Google" id="ProtNLM"/>
    </source>
</evidence>
<dbReference type="InterPro" id="IPR044946">
    <property type="entry name" value="Restrct_endonuc_typeI_TRD_sf"/>
</dbReference>
<dbReference type="InterPro" id="IPR051212">
    <property type="entry name" value="Type-I_RE_S_subunit"/>
</dbReference>
<gene>
    <name evidence="3" type="ORF">IM660_11820</name>
</gene>
<keyword evidence="1" id="KW-0680">Restriction system</keyword>
<evidence type="ECO:0000256" key="2">
    <source>
        <dbReference type="ARBA" id="ARBA00023125"/>
    </source>
</evidence>
<dbReference type="SUPFAM" id="SSF116734">
    <property type="entry name" value="DNA methylase specificity domain"/>
    <property type="match status" value="2"/>
</dbReference>
<keyword evidence="4" id="KW-1185">Reference proteome</keyword>
<evidence type="ECO:0000256" key="1">
    <source>
        <dbReference type="ARBA" id="ARBA00022747"/>
    </source>
</evidence>
<dbReference type="GO" id="GO:0009307">
    <property type="term" value="P:DNA restriction-modification system"/>
    <property type="evidence" value="ECO:0007669"/>
    <property type="project" value="UniProtKB-KW"/>
</dbReference>
<sequence>MTEATRRWVAAKLGDFMVERGGAVNPAQFPDEEFDLYSIPAHDRGGFDVVRGADVGSSKRVVAPGDVIVSKIVPHIRRARVVGPRGKRRQIASTEWITFRSEVLVPAFLRYFLVSDQFHQQFMSTVSGVGGSLMRAQPSRVKPIEVPVPSIRDQRRIVDILDDHFSRLDAGSESVRFAESRLSVFLDSIVDTAPELEESRSCDLAEILAQPLSNGKSVPTADGGFPVLRLTAMRDGTIDLRQRKTGRWSAEAAKPFLVSAGDVFVARGNGSLKLVGRAAWVVDNPDLVAYPDTMIRMRPDLGRIQPDYLTAVWNSRLVRRQIEARARTTAGIYKVNQGDLRRITLPVPSLEHQRAFIARLDEWSYAVHGTARKVETAARRANSLKRSLLVAAFSGKLTGAESDIEQVEEMAGV</sequence>
<dbReference type="Gene3D" id="3.90.220.20">
    <property type="entry name" value="DNA methylase specificity domains"/>
    <property type="match status" value="2"/>
</dbReference>
<proteinExistence type="predicted"/>
<dbReference type="AlphaFoldDB" id="A0A7M1SPJ0"/>
<dbReference type="GO" id="GO:0003677">
    <property type="term" value="F:DNA binding"/>
    <property type="evidence" value="ECO:0007669"/>
    <property type="project" value="UniProtKB-KW"/>
</dbReference>
<accession>A0A7M1SPJ0</accession>
<name>A0A7M1SPJ0_9MICO</name>
<dbReference type="REBASE" id="451487">
    <property type="entry name" value="S.Hsp3S43ORF11815P"/>
</dbReference>
<dbReference type="PANTHER" id="PTHR43140">
    <property type="entry name" value="TYPE-1 RESTRICTION ENZYME ECOKI SPECIFICITY PROTEIN"/>
    <property type="match status" value="1"/>
</dbReference>